<dbReference type="EMBL" id="VFOZ01000001">
    <property type="protein sequence ID" value="TQL94846.1"/>
    <property type="molecule type" value="Genomic_DNA"/>
</dbReference>
<dbReference type="Gene3D" id="1.10.10.60">
    <property type="entry name" value="Homeodomain-like"/>
    <property type="match status" value="1"/>
</dbReference>
<sequence length="105" mass="12088">MSLQCSDSRGDDLPAARIARRVTKVIARRVRILRLSLTGGRGAGVRTASDQEQLEDDATRLYQEGWAIRQVARRFGYSDVVMRGILRRRTTLRRRPRRRKRPPTG</sequence>
<keyword evidence="2" id="KW-1185">Reference proteome</keyword>
<name>A0A543CCM5_9ACTN</name>
<comment type="caution">
    <text evidence="1">The sequence shown here is derived from an EMBL/GenBank/DDBJ whole genome shotgun (WGS) entry which is preliminary data.</text>
</comment>
<evidence type="ECO:0000313" key="1">
    <source>
        <dbReference type="EMBL" id="TQL94846.1"/>
    </source>
</evidence>
<protein>
    <recommendedName>
        <fullName evidence="3">Helix-turn-helix protein</fullName>
    </recommendedName>
</protein>
<accession>A0A543CCM5</accession>
<organism evidence="1 2">
    <name type="scientific">Actinoallomurus bryophytorum</name>
    <dbReference type="NCBI Taxonomy" id="1490222"/>
    <lineage>
        <taxon>Bacteria</taxon>
        <taxon>Bacillati</taxon>
        <taxon>Actinomycetota</taxon>
        <taxon>Actinomycetes</taxon>
        <taxon>Streptosporangiales</taxon>
        <taxon>Thermomonosporaceae</taxon>
        <taxon>Actinoallomurus</taxon>
    </lineage>
</organism>
<evidence type="ECO:0000313" key="2">
    <source>
        <dbReference type="Proteomes" id="UP000316096"/>
    </source>
</evidence>
<evidence type="ECO:0008006" key="3">
    <source>
        <dbReference type="Google" id="ProtNLM"/>
    </source>
</evidence>
<gene>
    <name evidence="1" type="ORF">FB559_0329</name>
</gene>
<reference evidence="1 2" key="1">
    <citation type="submission" date="2019-06" db="EMBL/GenBank/DDBJ databases">
        <title>Sequencing the genomes of 1000 actinobacteria strains.</title>
        <authorList>
            <person name="Klenk H.-P."/>
        </authorList>
    </citation>
    <scope>NUCLEOTIDE SEQUENCE [LARGE SCALE GENOMIC DNA]</scope>
    <source>
        <strain evidence="1 2">DSM 102200</strain>
    </source>
</reference>
<proteinExistence type="predicted"/>
<dbReference type="AlphaFoldDB" id="A0A543CCM5"/>
<dbReference type="Proteomes" id="UP000316096">
    <property type="component" value="Unassembled WGS sequence"/>
</dbReference>